<dbReference type="PROSITE" id="PS51371">
    <property type="entry name" value="CBS"/>
    <property type="match status" value="2"/>
</dbReference>
<dbReference type="Gene3D" id="3.10.580.10">
    <property type="entry name" value="CBS-domain"/>
    <property type="match status" value="2"/>
</dbReference>
<keyword evidence="5" id="KW-1185">Reference proteome</keyword>
<dbReference type="CDD" id="cd04596">
    <property type="entry name" value="CBS_pair_DRTGG_assoc"/>
    <property type="match status" value="1"/>
</dbReference>
<dbReference type="Gene3D" id="3.10.129.10">
    <property type="entry name" value="Hotdog Thioesterase"/>
    <property type="match status" value="1"/>
</dbReference>
<dbReference type="InterPro" id="IPR036390">
    <property type="entry name" value="WH_DNA-bd_sf"/>
</dbReference>
<accession>A0A4R4EBN5</accession>
<dbReference type="Pfam" id="PF00571">
    <property type="entry name" value="CBS"/>
    <property type="match status" value="2"/>
</dbReference>
<dbReference type="Pfam" id="PF03061">
    <property type="entry name" value="4HBT"/>
    <property type="match status" value="1"/>
</dbReference>
<dbReference type="AlphaFoldDB" id="A0A4R4EBN5"/>
<dbReference type="PANTHER" id="PTHR43080">
    <property type="entry name" value="CBS DOMAIN-CONTAINING PROTEIN CBSX3, MITOCHONDRIAL"/>
    <property type="match status" value="1"/>
</dbReference>
<evidence type="ECO:0000259" key="3">
    <source>
        <dbReference type="PROSITE" id="PS51371"/>
    </source>
</evidence>
<dbReference type="SUPFAM" id="SSF54631">
    <property type="entry name" value="CBS-domain pair"/>
    <property type="match status" value="1"/>
</dbReference>
<dbReference type="SUPFAM" id="SSF54637">
    <property type="entry name" value="Thioesterase/thiol ester dehydrase-isomerase"/>
    <property type="match status" value="1"/>
</dbReference>
<comment type="caution">
    <text evidence="4">The sequence shown here is derived from an EMBL/GenBank/DDBJ whole genome shotgun (WGS) entry which is preliminary data.</text>
</comment>
<keyword evidence="1 2" id="KW-0129">CBS domain</keyword>
<dbReference type="EMBL" id="SKFG01000021">
    <property type="protein sequence ID" value="TCZ75315.1"/>
    <property type="molecule type" value="Genomic_DNA"/>
</dbReference>
<dbReference type="SUPFAM" id="SSF46785">
    <property type="entry name" value="Winged helix' DNA-binding domain"/>
    <property type="match status" value="1"/>
</dbReference>
<evidence type="ECO:0000256" key="2">
    <source>
        <dbReference type="PROSITE-ProRule" id="PRU00703"/>
    </source>
</evidence>
<dbReference type="SUPFAM" id="SSF75138">
    <property type="entry name" value="HprK N-terminal domain-like"/>
    <property type="match status" value="1"/>
</dbReference>
<organism evidence="4 5">
    <name type="scientific">Paenibacillus albiflavus</name>
    <dbReference type="NCBI Taxonomy" id="2545760"/>
    <lineage>
        <taxon>Bacteria</taxon>
        <taxon>Bacillati</taxon>
        <taxon>Bacillota</taxon>
        <taxon>Bacilli</taxon>
        <taxon>Bacillales</taxon>
        <taxon>Paenibacillaceae</taxon>
        <taxon>Paenibacillus</taxon>
    </lineage>
</organism>
<dbReference type="Pfam" id="PF07085">
    <property type="entry name" value="DRTGG"/>
    <property type="match status" value="1"/>
</dbReference>
<dbReference type="InterPro" id="IPR028979">
    <property type="entry name" value="Ser_kin/Pase_Hpr-like_N_sf"/>
</dbReference>
<dbReference type="SMART" id="SM00116">
    <property type="entry name" value="CBS"/>
    <property type="match status" value="2"/>
</dbReference>
<dbReference type="InterPro" id="IPR029069">
    <property type="entry name" value="HotDog_dom_sf"/>
</dbReference>
<feature type="domain" description="CBS" evidence="3">
    <location>
        <begin position="233"/>
        <end position="293"/>
    </location>
</feature>
<dbReference type="CDD" id="cd03440">
    <property type="entry name" value="hot_dog"/>
    <property type="match status" value="1"/>
</dbReference>
<proteinExistence type="predicted"/>
<dbReference type="Proteomes" id="UP000295418">
    <property type="component" value="Unassembled WGS sequence"/>
</dbReference>
<dbReference type="InterPro" id="IPR006683">
    <property type="entry name" value="Thioestr_dom"/>
</dbReference>
<dbReference type="InterPro" id="IPR046342">
    <property type="entry name" value="CBS_dom_sf"/>
</dbReference>
<reference evidence="4 5" key="1">
    <citation type="submission" date="2019-03" db="EMBL/GenBank/DDBJ databases">
        <authorList>
            <person name="Kim M.K.M."/>
        </authorList>
    </citation>
    <scope>NUCLEOTIDE SEQUENCE [LARGE SCALE GENOMIC DNA]</scope>
    <source>
        <strain evidence="4 5">18JY21-1</strain>
    </source>
</reference>
<dbReference type="InterPro" id="IPR010766">
    <property type="entry name" value="DRTGG"/>
</dbReference>
<dbReference type="InterPro" id="IPR036388">
    <property type="entry name" value="WH-like_DNA-bd_sf"/>
</dbReference>
<evidence type="ECO:0000313" key="5">
    <source>
        <dbReference type="Proteomes" id="UP000295418"/>
    </source>
</evidence>
<dbReference type="OrthoDB" id="1790451at2"/>
<name>A0A4R4EBN5_9BACL</name>
<dbReference type="InterPro" id="IPR051257">
    <property type="entry name" value="Diverse_CBS-Domain"/>
</dbReference>
<dbReference type="PANTHER" id="PTHR43080:SF2">
    <property type="entry name" value="CBS DOMAIN-CONTAINING PROTEIN"/>
    <property type="match status" value="1"/>
</dbReference>
<evidence type="ECO:0000313" key="4">
    <source>
        <dbReference type="EMBL" id="TCZ75315.1"/>
    </source>
</evidence>
<gene>
    <name evidence="4" type="ORF">E0485_18170</name>
</gene>
<protein>
    <submittedName>
        <fullName evidence="4">CBS domain-containing protein</fullName>
    </submittedName>
</protein>
<dbReference type="Gene3D" id="1.10.10.10">
    <property type="entry name" value="Winged helix-like DNA-binding domain superfamily/Winged helix DNA-binding domain"/>
    <property type="match status" value="1"/>
</dbReference>
<evidence type="ECO:0000256" key="1">
    <source>
        <dbReference type="ARBA" id="ARBA00023122"/>
    </source>
</evidence>
<feature type="domain" description="CBS" evidence="3">
    <location>
        <begin position="294"/>
        <end position="354"/>
    </location>
</feature>
<sequence length="476" mass="53352">MILLCFSFIIIVIIKKLQVLGYKQCRCEVNRLSTKNALETTKHEQILNYITELKLGSKISVRKIAKNLSVSEGTAYRAIKEAESIGLVSTKERIGTVRVEKKLRQNIDNLTFEEVVRIVEGVVLGGVGGLNKTLNKFVIGAMQQDAMMRYIEPGSLLIVGNRNKAHICALQSGAAVLITGGFSTSEEVKALADKLRLPIISSTYDTFTVASMINRALYDRLIKKKIMIVEDIMKPDRHVYTLKASALSKEWNKLVEETHHSRYPVVDEWNRVIGIVTTKDVVRAPEGSTIEKLMTRNPLTVNRNTSVASAAHMMVWEGIELLPVVDGSRKIVGVISRQDVLKAMQHIQKEQHSSETFEMQMWGGFTESRNESGGLVFQGSITPQMTNYLGTVSEGLLMTLMNQAAFRVVQDYKKGDLVLDNISSYFIRPLQIENVIEIHPTIIDITRKFVKIDVNIYCNDTVAARAMLTAQFIDQS</sequence>
<dbReference type="Gene3D" id="3.40.1390.20">
    <property type="entry name" value="HprK N-terminal domain-like"/>
    <property type="match status" value="1"/>
</dbReference>
<dbReference type="InterPro" id="IPR000644">
    <property type="entry name" value="CBS_dom"/>
</dbReference>